<dbReference type="PROSITE" id="PS51089">
    <property type="entry name" value="HP"/>
    <property type="match status" value="1"/>
</dbReference>
<dbReference type="InterPro" id="IPR051012">
    <property type="entry name" value="CellSynth/LPSAsmb/PSIAsmb"/>
</dbReference>
<proteinExistence type="predicted"/>
<dbReference type="PANTHER" id="PTHR45586">
    <property type="entry name" value="TPR REPEAT-CONTAINING PROTEIN PA4667"/>
    <property type="match status" value="1"/>
</dbReference>
<feature type="domain" description="HP" evidence="5">
    <location>
        <begin position="962"/>
        <end position="1030"/>
    </location>
</feature>
<keyword evidence="2 3" id="KW-0802">TPR repeat</keyword>
<dbReference type="PROSITE" id="PS50005">
    <property type="entry name" value="TPR"/>
    <property type="match status" value="1"/>
</dbReference>
<feature type="compositionally biased region" description="Low complexity" evidence="4">
    <location>
        <begin position="702"/>
        <end position="712"/>
    </location>
</feature>
<dbReference type="PANTHER" id="PTHR45586:SF1">
    <property type="entry name" value="LIPOPOLYSACCHARIDE ASSEMBLY PROTEIN B"/>
    <property type="match status" value="1"/>
</dbReference>
<dbReference type="Gene3D" id="1.25.40.10">
    <property type="entry name" value="Tetratricopeptide repeat domain"/>
    <property type="match status" value="3"/>
</dbReference>
<feature type="compositionally biased region" description="Low complexity" evidence="4">
    <location>
        <begin position="774"/>
        <end position="785"/>
    </location>
</feature>
<organism evidence="6 7">
    <name type="scientific">Aureococcus anophagefferens</name>
    <name type="common">Harmful bloom alga</name>
    <dbReference type="NCBI Taxonomy" id="44056"/>
    <lineage>
        <taxon>Eukaryota</taxon>
        <taxon>Sar</taxon>
        <taxon>Stramenopiles</taxon>
        <taxon>Ochrophyta</taxon>
        <taxon>Pelagophyceae</taxon>
        <taxon>Pelagomonadales</taxon>
        <taxon>Pelagomonadaceae</taxon>
        <taxon>Aureococcus</taxon>
    </lineage>
</organism>
<protein>
    <recommendedName>
        <fullName evidence="5">HP domain-containing protein</fullName>
    </recommendedName>
</protein>
<feature type="region of interest" description="Disordered" evidence="4">
    <location>
        <begin position="774"/>
        <end position="808"/>
    </location>
</feature>
<accession>A0ABR1FYW4</accession>
<dbReference type="InterPro" id="IPR011990">
    <property type="entry name" value="TPR-like_helical_dom_sf"/>
</dbReference>
<dbReference type="SMART" id="SM00153">
    <property type="entry name" value="VHP"/>
    <property type="match status" value="1"/>
</dbReference>
<evidence type="ECO:0000256" key="4">
    <source>
        <dbReference type="SAM" id="MobiDB-lite"/>
    </source>
</evidence>
<evidence type="ECO:0000256" key="3">
    <source>
        <dbReference type="PROSITE-ProRule" id="PRU00339"/>
    </source>
</evidence>
<feature type="compositionally biased region" description="Gly residues" evidence="4">
    <location>
        <begin position="943"/>
        <end position="952"/>
    </location>
</feature>
<feature type="region of interest" description="Disordered" evidence="4">
    <location>
        <begin position="840"/>
        <end position="916"/>
    </location>
</feature>
<feature type="compositionally biased region" description="Basic residues" evidence="4">
    <location>
        <begin position="678"/>
        <end position="701"/>
    </location>
</feature>
<feature type="compositionally biased region" description="Basic residues" evidence="4">
    <location>
        <begin position="861"/>
        <end position="872"/>
    </location>
</feature>
<dbReference type="Pfam" id="PF13432">
    <property type="entry name" value="TPR_16"/>
    <property type="match status" value="5"/>
</dbReference>
<evidence type="ECO:0000313" key="7">
    <source>
        <dbReference type="Proteomes" id="UP001363151"/>
    </source>
</evidence>
<reference evidence="6 7" key="1">
    <citation type="submission" date="2024-03" db="EMBL/GenBank/DDBJ databases">
        <title>Aureococcus anophagefferens CCMP1851 and Kratosvirus quantuckense: Draft genome of a second virus-susceptible host strain in the model system.</title>
        <authorList>
            <person name="Chase E."/>
            <person name="Truchon A.R."/>
            <person name="Schepens W."/>
            <person name="Wilhelm S.W."/>
        </authorList>
    </citation>
    <scope>NUCLEOTIDE SEQUENCE [LARGE SCALE GENOMIC DNA]</scope>
    <source>
        <strain evidence="6 7">CCMP1851</strain>
    </source>
</reference>
<feature type="compositionally biased region" description="Basic residues" evidence="4">
    <location>
        <begin position="644"/>
        <end position="661"/>
    </location>
</feature>
<name>A0ABR1FYW4_AURAN</name>
<feature type="region of interest" description="Disordered" evidence="4">
    <location>
        <begin position="942"/>
        <end position="990"/>
    </location>
</feature>
<dbReference type="SUPFAM" id="SSF47050">
    <property type="entry name" value="VHP, Villin headpiece domain"/>
    <property type="match status" value="1"/>
</dbReference>
<feature type="compositionally biased region" description="Basic residues" evidence="4">
    <location>
        <begin position="896"/>
        <end position="905"/>
    </location>
</feature>
<dbReference type="SMART" id="SM00028">
    <property type="entry name" value="TPR"/>
    <property type="match status" value="6"/>
</dbReference>
<dbReference type="EMBL" id="JBBJCI010000201">
    <property type="protein sequence ID" value="KAK7241458.1"/>
    <property type="molecule type" value="Genomic_DNA"/>
</dbReference>
<evidence type="ECO:0000256" key="1">
    <source>
        <dbReference type="ARBA" id="ARBA00022737"/>
    </source>
</evidence>
<evidence type="ECO:0000313" key="6">
    <source>
        <dbReference type="EMBL" id="KAK7241458.1"/>
    </source>
</evidence>
<dbReference type="InterPro" id="IPR019734">
    <property type="entry name" value="TPR_rpt"/>
</dbReference>
<dbReference type="InterPro" id="IPR036886">
    <property type="entry name" value="Villin_headpiece_dom_sf"/>
</dbReference>
<dbReference type="Proteomes" id="UP001363151">
    <property type="component" value="Unassembled WGS sequence"/>
</dbReference>
<feature type="region of interest" description="Disordered" evidence="4">
    <location>
        <begin position="605"/>
        <end position="752"/>
    </location>
</feature>
<dbReference type="SUPFAM" id="SSF48452">
    <property type="entry name" value="TPR-like"/>
    <property type="match status" value="2"/>
</dbReference>
<dbReference type="Pfam" id="PF02209">
    <property type="entry name" value="VHP"/>
    <property type="match status" value="1"/>
</dbReference>
<dbReference type="InterPro" id="IPR003128">
    <property type="entry name" value="Villin_headpiece"/>
</dbReference>
<feature type="compositionally biased region" description="Basic residues" evidence="4">
    <location>
        <begin position="840"/>
        <end position="853"/>
    </location>
</feature>
<evidence type="ECO:0000259" key="5">
    <source>
        <dbReference type="PROSITE" id="PS51089"/>
    </source>
</evidence>
<comment type="caution">
    <text evidence="6">The sequence shown here is derived from an EMBL/GenBank/DDBJ whole genome shotgun (WGS) entry which is preliminary data.</text>
</comment>
<evidence type="ECO:0000256" key="2">
    <source>
        <dbReference type="ARBA" id="ARBA00022803"/>
    </source>
</evidence>
<feature type="compositionally biased region" description="Basic and acidic residues" evidence="4">
    <location>
        <begin position="607"/>
        <end position="620"/>
    </location>
</feature>
<dbReference type="Gene3D" id="1.10.950.10">
    <property type="entry name" value="Villin headpiece domain"/>
    <property type="match status" value="1"/>
</dbReference>
<feature type="compositionally biased region" description="Low complexity" evidence="4">
    <location>
        <begin position="622"/>
        <end position="643"/>
    </location>
</feature>
<keyword evidence="1" id="KW-0677">Repeat</keyword>
<keyword evidence="7" id="KW-1185">Reference proteome</keyword>
<sequence>MASQALVDASKAAMAKDYAGALALLEGTIEEPERSSAVAQNILGVCLWKVGRLDEASACLGALAAQPGASAQVAGNYRGVRLDAKVAAITAANDANGARPPGDAAAAAACAARYEAVDLDDPCTDDIRFHALYNAGLCRLDAGDTGRAAQCFEAALQAKPDFAAAWHNLGEALRLLGDLDGAAHAFGEAKARGGGGGDAGGPSDDEVADAAGRGLVESMLQAGRYADALAALGPLFDASSGEGLIEPLYWRGLCRLNTGDAAAAAEDLEKCVVLLEKQTHPIYPLAGVRGPLFTACARRGEALLLDGNDAAAALPYFEKAVGAVDDAHAERATARLNLGICRARTGDGAGAAAMLRQLVDEGRGPPDRAGHALGSVLLDGGDYAAAKDAYAAATADPSKIRDPDDADGLHNLGFCCYKLGDLYAARDAFAKSLAMRRDHEPSVRAVKLIDALIAARERREDAALGALAKDWDACAALGEDEAPAPSDLDARYLLLRDRLARDAAEPLSGVKRGGTEEGSLERPFDPAELPEVQAADDATRKAFRALRARRRSGRAASKDAAAAVDGAVAAAAAAVDAHARAAEAAAVAAAEAAAARRREAAAAAEAGEERAALEAAERARPSPRTSTPRTPRSAAPRTAATPRASRRSTRSAPRPSRRSTPRRATGAQRRCRGDGRRRGLRRRRARARPRPSPRRGARPPRRSATASRACSPRARRRPPQRDRGAKARRPTSPEVRRARAGPPTPRADAAAAAVDAARGAAGDAAAELLAAARAAVDAATDAAAGARRRAAPAPPRRASASAEGRRREAELLARLADEEAAARRRAEEFYAALDRKRLKKTGRIDRRRRNKPTRTREAPRRRGLRPGGRRRRAEPLRPGLVHGRARRPRAGPAPRARSRGRARACRGREGRAPLDSDDAGALELYAAGWSPSALATLLRLRAAGGGPRGPRGGPRQQSPGPPRRRDLRPRAQVRPGDLAAPEAPPGVDPSRRELHLDAAAFAAAFGMDLAAFEALPKWKQAQLKRARGLF</sequence>
<gene>
    <name evidence="6" type="ORF">SO694_00058060</name>
</gene>
<feature type="repeat" description="TPR" evidence="3">
    <location>
        <begin position="129"/>
        <end position="162"/>
    </location>
</feature>